<keyword evidence="3 7" id="KW-0812">Transmembrane</keyword>
<dbReference type="EMBL" id="JACVDC010000036">
    <property type="protein sequence ID" value="MBC9796767.1"/>
    <property type="molecule type" value="Genomic_DNA"/>
</dbReference>
<dbReference type="GO" id="GO:0005384">
    <property type="term" value="F:manganese ion transmembrane transporter activity"/>
    <property type="evidence" value="ECO:0007669"/>
    <property type="project" value="TreeGrafter"/>
</dbReference>
<dbReference type="Gene3D" id="1.20.1740.10">
    <property type="entry name" value="Amino acid/polyamine transporter I"/>
    <property type="match status" value="1"/>
</dbReference>
<keyword evidence="4" id="KW-0769">Symport</keyword>
<dbReference type="NCBIfam" id="NF037982">
    <property type="entry name" value="Nramp_1"/>
    <property type="match status" value="1"/>
</dbReference>
<dbReference type="Pfam" id="PF01566">
    <property type="entry name" value="Nramp"/>
    <property type="match status" value="1"/>
</dbReference>
<dbReference type="PANTHER" id="PTHR11706">
    <property type="entry name" value="SOLUTE CARRIER PROTEIN FAMILY 11 MEMBER"/>
    <property type="match status" value="1"/>
</dbReference>
<dbReference type="GO" id="GO:0015293">
    <property type="term" value="F:symporter activity"/>
    <property type="evidence" value="ECO:0007669"/>
    <property type="project" value="UniProtKB-KW"/>
</dbReference>
<feature type="transmembrane region" description="Helical" evidence="7">
    <location>
        <begin position="146"/>
        <end position="165"/>
    </location>
</feature>
<evidence type="ECO:0000256" key="4">
    <source>
        <dbReference type="ARBA" id="ARBA00022847"/>
    </source>
</evidence>
<keyword evidence="9" id="KW-1185">Reference proteome</keyword>
<feature type="transmembrane region" description="Helical" evidence="7">
    <location>
        <begin position="121"/>
        <end position="139"/>
    </location>
</feature>
<feature type="transmembrane region" description="Helical" evidence="7">
    <location>
        <begin position="185"/>
        <end position="206"/>
    </location>
</feature>
<feature type="transmembrane region" description="Helical" evidence="7">
    <location>
        <begin position="318"/>
        <end position="337"/>
    </location>
</feature>
<feature type="transmembrane region" description="Helical" evidence="7">
    <location>
        <begin position="386"/>
        <end position="404"/>
    </location>
</feature>
<proteinExistence type="predicted"/>
<evidence type="ECO:0000256" key="2">
    <source>
        <dbReference type="ARBA" id="ARBA00022448"/>
    </source>
</evidence>
<evidence type="ECO:0000256" key="6">
    <source>
        <dbReference type="ARBA" id="ARBA00023136"/>
    </source>
</evidence>
<evidence type="ECO:0000256" key="5">
    <source>
        <dbReference type="ARBA" id="ARBA00022989"/>
    </source>
</evidence>
<organism evidence="8 9">
    <name type="scientific">Sinomicrobium weinanense</name>
    <dbReference type="NCBI Taxonomy" id="2842200"/>
    <lineage>
        <taxon>Bacteria</taxon>
        <taxon>Pseudomonadati</taxon>
        <taxon>Bacteroidota</taxon>
        <taxon>Flavobacteriia</taxon>
        <taxon>Flavobacteriales</taxon>
        <taxon>Flavobacteriaceae</taxon>
        <taxon>Sinomicrobium</taxon>
    </lineage>
</organism>
<dbReference type="GO" id="GO:0005886">
    <property type="term" value="C:plasma membrane"/>
    <property type="evidence" value="ECO:0007669"/>
    <property type="project" value="TreeGrafter"/>
</dbReference>
<evidence type="ECO:0000256" key="7">
    <source>
        <dbReference type="SAM" id="Phobius"/>
    </source>
</evidence>
<dbReference type="PANTHER" id="PTHR11706:SF33">
    <property type="entry name" value="NATURAL RESISTANCE-ASSOCIATED MACROPHAGE PROTEIN 2"/>
    <property type="match status" value="1"/>
</dbReference>
<feature type="transmembrane region" description="Helical" evidence="7">
    <location>
        <begin position="7"/>
        <end position="27"/>
    </location>
</feature>
<reference evidence="8 9" key="1">
    <citation type="submission" date="2020-09" db="EMBL/GenBank/DDBJ databases">
        <title>Sinomicrobium weinanense sp. nov., a halophilic bacteria isolated from saline-alkali soil.</title>
        <authorList>
            <person name="Wu P."/>
            <person name="Ren H."/>
            <person name="Mei Y."/>
            <person name="Liang Y."/>
            <person name="Chen Z."/>
        </authorList>
    </citation>
    <scope>NUCLEOTIDE SEQUENCE [LARGE SCALE GENOMIC DNA]</scope>
    <source>
        <strain evidence="8 9">FJxs</strain>
    </source>
</reference>
<gene>
    <name evidence="8" type="ORF">IBL28_12360</name>
</gene>
<dbReference type="GO" id="GO:0034755">
    <property type="term" value="P:iron ion transmembrane transport"/>
    <property type="evidence" value="ECO:0007669"/>
    <property type="project" value="TreeGrafter"/>
</dbReference>
<keyword evidence="2" id="KW-0813">Transport</keyword>
<dbReference type="GO" id="GO:0015086">
    <property type="term" value="F:cadmium ion transmembrane transporter activity"/>
    <property type="evidence" value="ECO:0007669"/>
    <property type="project" value="TreeGrafter"/>
</dbReference>
<evidence type="ECO:0000256" key="1">
    <source>
        <dbReference type="ARBA" id="ARBA00004141"/>
    </source>
</evidence>
<keyword evidence="5 7" id="KW-1133">Transmembrane helix</keyword>
<feature type="transmembrane region" description="Helical" evidence="7">
    <location>
        <begin position="83"/>
        <end position="101"/>
    </location>
</feature>
<dbReference type="RefSeq" id="WP_187965912.1">
    <property type="nucleotide sequence ID" value="NZ_JACVDC010000036.1"/>
</dbReference>
<evidence type="ECO:0000313" key="8">
    <source>
        <dbReference type="EMBL" id="MBC9796767.1"/>
    </source>
</evidence>
<dbReference type="InterPro" id="IPR001046">
    <property type="entry name" value="NRAMP_fam"/>
</dbReference>
<feature type="transmembrane region" description="Helical" evidence="7">
    <location>
        <begin position="39"/>
        <end position="62"/>
    </location>
</feature>
<feature type="transmembrane region" description="Helical" evidence="7">
    <location>
        <begin position="227"/>
        <end position="251"/>
    </location>
</feature>
<keyword evidence="6 7" id="KW-0472">Membrane</keyword>
<feature type="transmembrane region" description="Helical" evidence="7">
    <location>
        <begin position="343"/>
        <end position="365"/>
    </location>
</feature>
<dbReference type="AlphaFoldDB" id="A0A926JT48"/>
<feature type="transmembrane region" description="Helical" evidence="7">
    <location>
        <begin position="271"/>
        <end position="298"/>
    </location>
</feature>
<comment type="subcellular location">
    <subcellularLocation>
        <location evidence="1">Membrane</location>
        <topology evidence="1">Multi-pass membrane protein</topology>
    </subcellularLocation>
</comment>
<protein>
    <submittedName>
        <fullName evidence="8">Nramp family divalent metal transporter</fullName>
    </submittedName>
</protein>
<evidence type="ECO:0000313" key="9">
    <source>
        <dbReference type="Proteomes" id="UP000653730"/>
    </source>
</evidence>
<comment type="caution">
    <text evidence="8">The sequence shown here is derived from an EMBL/GenBank/DDBJ whole genome shotgun (WGS) entry which is preliminary data.</text>
</comment>
<accession>A0A926JT48</accession>
<evidence type="ECO:0000256" key="3">
    <source>
        <dbReference type="ARBA" id="ARBA00022692"/>
    </source>
</evidence>
<sequence>MGKKNYINWLSVLGPGIITAALVFGPSKMTITSKMGADFSYSLIWTIIVAIFFMMIFTNMSARIGQCNRESLLTLIRKKTGKFGSLFIGIGIFLVATSFQAGNSTGLGIAIGEATETDARIWIILFNVLGILLLFFRSFYKLMEKVMLALVLLMLLCFTVTAIVVRPALSDVFSGIKPSIPEGSTGLIIAFIASCFSLVGAFYQSYLVQEKRKSQGRDVDTKDHAQLSSTIGIVILGLMSAVVLICAATVLHPQGIRVNSASEMGMALEPLFGSLASDLFFIGLFGASFSSLVGNATLGGSMLGDALGFPNGLDNRKVKICIAVVMLFGAGIAIAFGKLPLELIVLAQSVTIFLVPFIGISIYWIGNSEEIMGDKKNNTFQRIAGLIGICLVIFLAITNFNVLFL</sequence>
<name>A0A926JT48_9FLAO</name>
<dbReference type="Proteomes" id="UP000653730">
    <property type="component" value="Unassembled WGS sequence"/>
</dbReference>